<dbReference type="EMBL" id="JAHVHU010000024">
    <property type="protein sequence ID" value="MBY5960152.1"/>
    <property type="molecule type" value="Genomic_DNA"/>
</dbReference>
<name>A0A953I2Q7_9BACT</name>
<dbReference type="InterPro" id="IPR005135">
    <property type="entry name" value="Endo/exonuclease/phosphatase"/>
</dbReference>
<dbReference type="AlphaFoldDB" id="A0A953I2Q7"/>
<evidence type="ECO:0000256" key="1">
    <source>
        <dbReference type="SAM" id="SignalP"/>
    </source>
</evidence>
<keyword evidence="1" id="KW-0732">Signal</keyword>
<feature type="signal peptide" evidence="1">
    <location>
        <begin position="1"/>
        <end position="19"/>
    </location>
</feature>
<proteinExistence type="predicted"/>
<dbReference type="GO" id="GO:0004519">
    <property type="term" value="F:endonuclease activity"/>
    <property type="evidence" value="ECO:0007669"/>
    <property type="project" value="UniProtKB-KW"/>
</dbReference>
<keyword evidence="4" id="KW-1185">Reference proteome</keyword>
<gene>
    <name evidence="3" type="ORF">KUV50_18510</name>
</gene>
<keyword evidence="3" id="KW-0378">Hydrolase</keyword>
<dbReference type="InterPro" id="IPR036691">
    <property type="entry name" value="Endo/exonu/phosph_ase_sf"/>
</dbReference>
<evidence type="ECO:0000259" key="2">
    <source>
        <dbReference type="Pfam" id="PF03372"/>
    </source>
</evidence>
<dbReference type="PANTHER" id="PTHR41349">
    <property type="match status" value="1"/>
</dbReference>
<evidence type="ECO:0000313" key="3">
    <source>
        <dbReference type="EMBL" id="MBY5960152.1"/>
    </source>
</evidence>
<protein>
    <submittedName>
        <fullName evidence="3">Endonuclease/exonuclease/phosphatase family protein</fullName>
    </submittedName>
</protein>
<dbReference type="Gene3D" id="3.60.10.10">
    <property type="entry name" value="Endonuclease/exonuclease/phosphatase"/>
    <property type="match status" value="1"/>
</dbReference>
<keyword evidence="3" id="KW-0255">Endonuclease</keyword>
<dbReference type="Pfam" id="PF03372">
    <property type="entry name" value="Exo_endo_phos"/>
    <property type="match status" value="1"/>
</dbReference>
<reference evidence="3" key="1">
    <citation type="submission" date="2021-06" db="EMBL/GenBank/DDBJ databases">
        <title>44 bacteria genomes isolated from Dapeng, Shenzhen.</title>
        <authorList>
            <person name="Zheng W."/>
            <person name="Yu S."/>
            <person name="Huang Y."/>
        </authorList>
    </citation>
    <scope>NUCLEOTIDE SEQUENCE</scope>
    <source>
        <strain evidence="3">DP5N28-2</strain>
    </source>
</reference>
<feature type="domain" description="Endonuclease/exonuclease/phosphatase" evidence="2">
    <location>
        <begin position="29"/>
        <end position="296"/>
    </location>
</feature>
<dbReference type="Proteomes" id="UP000753961">
    <property type="component" value="Unassembled WGS sequence"/>
</dbReference>
<feature type="chain" id="PRO_5037440428" evidence="1">
    <location>
        <begin position="20"/>
        <end position="307"/>
    </location>
</feature>
<dbReference type="SUPFAM" id="SSF56219">
    <property type="entry name" value="DNase I-like"/>
    <property type="match status" value="1"/>
</dbReference>
<evidence type="ECO:0000313" key="4">
    <source>
        <dbReference type="Proteomes" id="UP000753961"/>
    </source>
</evidence>
<organism evidence="3 4">
    <name type="scientific">Membranihabitans marinus</name>
    <dbReference type="NCBI Taxonomy" id="1227546"/>
    <lineage>
        <taxon>Bacteria</taxon>
        <taxon>Pseudomonadati</taxon>
        <taxon>Bacteroidota</taxon>
        <taxon>Saprospiria</taxon>
        <taxon>Saprospirales</taxon>
        <taxon>Saprospiraceae</taxon>
        <taxon>Membranihabitans</taxon>
    </lineage>
</organism>
<dbReference type="RefSeq" id="WP_222581702.1">
    <property type="nucleotide sequence ID" value="NZ_JAHVHU010000024.1"/>
</dbReference>
<sequence>MRTSIALAIITLLAMKSFAQEPVTTFKVMAWNILHGGNDIEKGPENVVKIIQAINPDVVLMVETYGSGKKIADALGYHFHLIAPEGTALDDESINLSIFSKYPFGERIDTEYPFYLGGREIFIEDQSIRFLSNWFHYTPWYDEPHKMGMNAKELLDMEKTGSKYEMIQKVLPYIEKYAAESDSIPFIIGGDFNTPSHLDWGEETKGIHDGLVVPWYATKVLEDLGLTDTYRALNPDVLRHPGITWNTKGKSDSHRIDYIFYKGRLLNPLKSKTYHEYINEPIRIGDNGPVLYPSDHGIVVTEFEITD</sequence>
<dbReference type="PANTHER" id="PTHR41349:SF1">
    <property type="entry name" value="PROTEIN CBG08683"/>
    <property type="match status" value="1"/>
</dbReference>
<keyword evidence="3" id="KW-0540">Nuclease</keyword>
<accession>A0A953I2Q7</accession>
<comment type="caution">
    <text evidence="3">The sequence shown here is derived from an EMBL/GenBank/DDBJ whole genome shotgun (WGS) entry which is preliminary data.</text>
</comment>